<dbReference type="Pfam" id="PF00577">
    <property type="entry name" value="Usher"/>
    <property type="match status" value="1"/>
</dbReference>
<dbReference type="Proteomes" id="UP000251313">
    <property type="component" value="Unassembled WGS sequence"/>
</dbReference>
<dbReference type="SUPFAM" id="SSF141729">
    <property type="entry name" value="FimD N-terminal domain-like"/>
    <property type="match status" value="1"/>
</dbReference>
<dbReference type="PROSITE" id="PS01151">
    <property type="entry name" value="FIMBRIAL_USHER"/>
    <property type="match status" value="1"/>
</dbReference>
<organism evidence="14 15">
    <name type="scientific">Yokenella regensburgei</name>
    <dbReference type="NCBI Taxonomy" id="158877"/>
    <lineage>
        <taxon>Bacteria</taxon>
        <taxon>Pseudomonadati</taxon>
        <taxon>Pseudomonadota</taxon>
        <taxon>Gammaproteobacteria</taxon>
        <taxon>Enterobacterales</taxon>
        <taxon>Enterobacteriaceae</taxon>
        <taxon>Yokenella</taxon>
    </lineage>
</organism>
<evidence type="ECO:0000259" key="12">
    <source>
        <dbReference type="Pfam" id="PF13953"/>
    </source>
</evidence>
<evidence type="ECO:0000256" key="4">
    <source>
        <dbReference type="ARBA" id="ARBA00022452"/>
    </source>
</evidence>
<dbReference type="Pfam" id="PF13953">
    <property type="entry name" value="PapC_C"/>
    <property type="match status" value="1"/>
</dbReference>
<dbReference type="InterPro" id="IPR043142">
    <property type="entry name" value="PapC-like_C_sf"/>
</dbReference>
<dbReference type="PANTHER" id="PTHR30451">
    <property type="entry name" value="OUTER MEMBRANE USHER PROTEIN"/>
    <property type="match status" value="1"/>
</dbReference>
<evidence type="ECO:0000256" key="5">
    <source>
        <dbReference type="ARBA" id="ARBA00022558"/>
    </source>
</evidence>
<dbReference type="InterPro" id="IPR000015">
    <property type="entry name" value="Fimb_usher"/>
</dbReference>
<evidence type="ECO:0000259" key="13">
    <source>
        <dbReference type="Pfam" id="PF13954"/>
    </source>
</evidence>
<proteinExistence type="inferred from homology"/>
<name>A0AB38G0F2_9ENTR</name>
<evidence type="ECO:0000256" key="8">
    <source>
        <dbReference type="ARBA" id="ARBA00023136"/>
    </source>
</evidence>
<comment type="subcellular location">
    <subcellularLocation>
        <location evidence="1 10">Cell outer membrane</location>
        <topology evidence="1 10">Multi-pass membrane protein</topology>
    </subcellularLocation>
</comment>
<evidence type="ECO:0000256" key="2">
    <source>
        <dbReference type="ARBA" id="ARBA00008064"/>
    </source>
</evidence>
<feature type="chain" id="PRO_5044339847" evidence="11">
    <location>
        <begin position="33"/>
        <end position="848"/>
    </location>
</feature>
<dbReference type="FunFam" id="2.60.40.3110:FF:000001">
    <property type="entry name" value="Putative fimbrial outer membrane usher"/>
    <property type="match status" value="1"/>
</dbReference>
<evidence type="ECO:0000256" key="6">
    <source>
        <dbReference type="ARBA" id="ARBA00022692"/>
    </source>
</evidence>
<dbReference type="PANTHER" id="PTHR30451:SF21">
    <property type="entry name" value="FIMBRIAL USHER DOMAIN-CONTAINING PROTEIN YDET-RELATED"/>
    <property type="match status" value="1"/>
</dbReference>
<evidence type="ECO:0000256" key="9">
    <source>
        <dbReference type="ARBA" id="ARBA00023237"/>
    </source>
</evidence>
<feature type="domain" description="PapC N-terminal" evidence="13">
    <location>
        <begin position="37"/>
        <end position="183"/>
    </location>
</feature>
<dbReference type="Gene3D" id="2.60.40.3110">
    <property type="match status" value="1"/>
</dbReference>
<dbReference type="GO" id="GO:0015473">
    <property type="term" value="F:fimbrial usher porin activity"/>
    <property type="evidence" value="ECO:0007669"/>
    <property type="project" value="InterPro"/>
</dbReference>
<dbReference type="Gene3D" id="2.60.40.2070">
    <property type="match status" value="1"/>
</dbReference>
<dbReference type="RefSeq" id="WP_051860974.1">
    <property type="nucleotide sequence ID" value="NZ_UAVL01000020.1"/>
</dbReference>
<protein>
    <submittedName>
        <fullName evidence="14">Outer membrane usher protein fimD</fullName>
    </submittedName>
</protein>
<feature type="signal peptide" evidence="11">
    <location>
        <begin position="1"/>
        <end position="32"/>
    </location>
</feature>
<feature type="domain" description="PapC-like C-terminal" evidence="12">
    <location>
        <begin position="757"/>
        <end position="821"/>
    </location>
</feature>
<evidence type="ECO:0000256" key="1">
    <source>
        <dbReference type="ARBA" id="ARBA00004571"/>
    </source>
</evidence>
<comment type="similarity">
    <text evidence="2 10">Belongs to the fimbrial export usher family.</text>
</comment>
<dbReference type="InterPro" id="IPR025885">
    <property type="entry name" value="PapC_N"/>
</dbReference>
<dbReference type="GO" id="GO:0009297">
    <property type="term" value="P:pilus assembly"/>
    <property type="evidence" value="ECO:0007669"/>
    <property type="project" value="InterPro"/>
</dbReference>
<dbReference type="InterPro" id="IPR042186">
    <property type="entry name" value="FimD_plug_dom"/>
</dbReference>
<dbReference type="InterPro" id="IPR018030">
    <property type="entry name" value="Fimbrial_membr_usher_CS"/>
</dbReference>
<accession>A0AB38G0F2</accession>
<keyword evidence="9 10" id="KW-0998">Cell outer membrane</keyword>
<dbReference type="GO" id="GO:0009279">
    <property type="term" value="C:cell outer membrane"/>
    <property type="evidence" value="ECO:0007669"/>
    <property type="project" value="UniProtKB-SubCell"/>
</dbReference>
<evidence type="ECO:0000313" key="15">
    <source>
        <dbReference type="Proteomes" id="UP000251313"/>
    </source>
</evidence>
<keyword evidence="5 10" id="KW-1029">Fimbrium biogenesis</keyword>
<keyword evidence="8 10" id="KW-0472">Membrane</keyword>
<reference evidence="14 15" key="1">
    <citation type="submission" date="2018-06" db="EMBL/GenBank/DDBJ databases">
        <authorList>
            <consortium name="Pathogen Informatics"/>
            <person name="Doyle S."/>
        </authorList>
    </citation>
    <scope>NUCLEOTIDE SEQUENCE [LARGE SCALE GENOMIC DNA]</scope>
    <source>
        <strain evidence="14 15">NCTC11967</strain>
    </source>
</reference>
<dbReference type="EMBL" id="UAVL01000020">
    <property type="protein sequence ID" value="SQA65168.1"/>
    <property type="molecule type" value="Genomic_DNA"/>
</dbReference>
<keyword evidence="6 10" id="KW-0812">Transmembrane</keyword>
<dbReference type="InterPro" id="IPR025949">
    <property type="entry name" value="PapC-like_C"/>
</dbReference>
<gene>
    <name evidence="14" type="primary">fimD_5</name>
    <name evidence="14" type="ORF">NCTC11967_04194</name>
</gene>
<keyword evidence="7 11" id="KW-0732">Signal</keyword>
<keyword evidence="4" id="KW-1134">Transmembrane beta strand</keyword>
<dbReference type="InterPro" id="IPR037224">
    <property type="entry name" value="PapC_N_sf"/>
</dbReference>
<evidence type="ECO:0000256" key="10">
    <source>
        <dbReference type="RuleBase" id="RU003884"/>
    </source>
</evidence>
<evidence type="ECO:0000256" key="3">
    <source>
        <dbReference type="ARBA" id="ARBA00022448"/>
    </source>
</evidence>
<dbReference type="Pfam" id="PF13954">
    <property type="entry name" value="PapC_N"/>
    <property type="match status" value="1"/>
</dbReference>
<keyword evidence="3 10" id="KW-0813">Transport</keyword>
<evidence type="ECO:0000256" key="11">
    <source>
        <dbReference type="SAM" id="SignalP"/>
    </source>
</evidence>
<dbReference type="AlphaFoldDB" id="A0AB38G0F2"/>
<comment type="caution">
    <text evidence="14">The sequence shown here is derived from an EMBL/GenBank/DDBJ whole genome shotgun (WGS) entry which is preliminary data.</text>
</comment>
<evidence type="ECO:0000313" key="14">
    <source>
        <dbReference type="EMBL" id="SQA65168.1"/>
    </source>
</evidence>
<dbReference type="Gene3D" id="2.60.40.2610">
    <property type="entry name" value="Outer membrane usher protein FimD, plug domain"/>
    <property type="match status" value="1"/>
</dbReference>
<dbReference type="Gene3D" id="3.10.20.410">
    <property type="match status" value="1"/>
</dbReference>
<evidence type="ECO:0000256" key="7">
    <source>
        <dbReference type="ARBA" id="ARBA00022729"/>
    </source>
</evidence>
<sequence length="848" mass="92498">MGKSKQHRLRPARSAVHALSAIFFMAPMTATARDYVFPPSALEGDQLSSQDINLSLFSNPNAQLPGNYPTSVFINHRKVTDVTLSYINGADGSLQPQLTPAILRGWNIRIDRYPAFSELAENGPLKSAIGDYIPAAVASFDFNQMALNLSIPQAALGTQNRGEIDPSRWDDGVPVLFSDYSLSGMQQRGGGDSTSNQYLSLRNGVNLGGWRLRHYATWNHTDSGSSWQNINTWLQHDIDTLKAQFTAGESSTRGDVFDSIRYKGVNLASDDEMLPWSQRGFAPVIRGIASSNAEVSVRQNGYVIYQANVAPGAFEINDLYATTNSGDLEVTVKEADGSEHQFIQPYSSVAVMQRPQHLRFEVTAGRYRPDSGQSADDPLFTQGSAIYGLNNALTLFGGSTVAEHYLALNTGVGMMLGQFGALSTDVTWAQSSPESLDTRRGQSWRVLYSGKIEPTNTSFTLASYRYSTQGYYSFADATLRGHQNEDDEWQFQYNKRNRIQLSLSQVIAGSSIYLNGYQQNYWQTSRTERSLSAGISRTFDGIGTHLAYTYSKNSDDGSDQMLSVGISIPLSHWLPKSWASYNISNTKGGSTNQNLALNGTLLDDDRLSYSLQQSRSNHGGADSSSVYGSYRSQYANLNAGYYYATDNSQQYSYGASGAIVAHPHGVTLSQPLGDQFAVVHAEGAEGIRFQNQRGIRTDYAGNAIIPSLTAYQENSVRVDTTSLPQDVDTDETTIVVIPSHDAAVSATINAHVGYRTLISLHLANGSPVPFGAFATIDNSSLSGIVDDTGTLYLAGLGEKAALSVKWGTHQNQQCHASLTLKDDSRETPNPAGIHLLHAVCFPEKINDQ</sequence>